<comment type="caution">
    <text evidence="3">The sequence shown here is derived from an EMBL/GenBank/DDBJ whole genome shotgun (WGS) entry which is preliminary data.</text>
</comment>
<feature type="transmembrane region" description="Helical" evidence="1">
    <location>
        <begin position="73"/>
        <end position="92"/>
    </location>
</feature>
<keyword evidence="1" id="KW-1133">Transmembrane helix</keyword>
<dbReference type="PANTHER" id="PTHR42109">
    <property type="entry name" value="UNPLACED GENOMIC SCAFFOLD UM_SCAF_CONTIG_1.265, WHOLE GENOME SHOTGUN SEQUENCE"/>
    <property type="match status" value="1"/>
</dbReference>
<feature type="domain" description="DUF7702" evidence="2">
    <location>
        <begin position="3"/>
        <end position="246"/>
    </location>
</feature>
<sequence length="266" mass="28208">MTLSFRSGVSVALIVLYTPALLTAILLTIRHGFGRSSGWRFLLTFTLARLIAASFQLVTISQPTNLSLYIGEWVLLGIALSPLELVSLGFLSRVLDSIRKTHATLLTPRHIRLVQLLNTVGLGLAVGGGVQAGNAVGDGRPLAAPTVTKVAVALFIATFCLIVVGAALTWPSVSCAEDGEKRLLVAVSATAPFLLVRVVYTAVSVFDRKTDFNPVTGSVGLLLGMALIMELVIVYAFLAVGLTLKKIPKEREGAERSVDAIPKSSV</sequence>
<reference evidence="3" key="1">
    <citation type="submission" date="2020-04" db="EMBL/GenBank/DDBJ databases">
        <title>Genome Assembly and Annotation of Botryosphaeria dothidea sdau 11-99, a Latent Pathogen of Apple Fruit Ring Rot in China.</title>
        <authorList>
            <person name="Yu C."/>
            <person name="Diao Y."/>
            <person name="Lu Q."/>
            <person name="Zhao J."/>
            <person name="Cui S."/>
            <person name="Peng C."/>
            <person name="He B."/>
            <person name="Liu H."/>
        </authorList>
    </citation>
    <scope>NUCLEOTIDE SEQUENCE [LARGE SCALE GENOMIC DNA]</scope>
    <source>
        <strain evidence="3">Sdau11-99</strain>
    </source>
</reference>
<proteinExistence type="predicted"/>
<dbReference type="OrthoDB" id="2560628at2759"/>
<keyword evidence="1" id="KW-0472">Membrane</keyword>
<evidence type="ECO:0000259" key="2">
    <source>
        <dbReference type="Pfam" id="PF24800"/>
    </source>
</evidence>
<keyword evidence="4" id="KW-1185">Reference proteome</keyword>
<accession>A0A8H4IPK0</accession>
<organism evidence="3 4">
    <name type="scientific">Botryosphaeria dothidea</name>
    <dbReference type="NCBI Taxonomy" id="55169"/>
    <lineage>
        <taxon>Eukaryota</taxon>
        <taxon>Fungi</taxon>
        <taxon>Dikarya</taxon>
        <taxon>Ascomycota</taxon>
        <taxon>Pezizomycotina</taxon>
        <taxon>Dothideomycetes</taxon>
        <taxon>Dothideomycetes incertae sedis</taxon>
        <taxon>Botryosphaeriales</taxon>
        <taxon>Botryosphaeriaceae</taxon>
        <taxon>Botryosphaeria</taxon>
    </lineage>
</organism>
<feature type="transmembrane region" description="Helical" evidence="1">
    <location>
        <begin position="218"/>
        <end position="242"/>
    </location>
</feature>
<evidence type="ECO:0000313" key="4">
    <source>
        <dbReference type="Proteomes" id="UP000572817"/>
    </source>
</evidence>
<feature type="transmembrane region" description="Helical" evidence="1">
    <location>
        <begin position="183"/>
        <end position="206"/>
    </location>
</feature>
<dbReference type="AlphaFoldDB" id="A0A8H4IPK0"/>
<feature type="transmembrane region" description="Helical" evidence="1">
    <location>
        <begin position="113"/>
        <end position="130"/>
    </location>
</feature>
<dbReference type="Proteomes" id="UP000572817">
    <property type="component" value="Unassembled WGS sequence"/>
</dbReference>
<feature type="transmembrane region" description="Helical" evidence="1">
    <location>
        <begin position="41"/>
        <end position="61"/>
    </location>
</feature>
<dbReference type="InterPro" id="IPR056119">
    <property type="entry name" value="DUF7702"/>
</dbReference>
<keyword evidence="1" id="KW-0812">Transmembrane</keyword>
<dbReference type="EMBL" id="WWBZ02000040">
    <property type="protein sequence ID" value="KAF4305076.1"/>
    <property type="molecule type" value="Genomic_DNA"/>
</dbReference>
<protein>
    <recommendedName>
        <fullName evidence="2">DUF7702 domain-containing protein</fullName>
    </recommendedName>
</protein>
<evidence type="ECO:0000256" key="1">
    <source>
        <dbReference type="SAM" id="Phobius"/>
    </source>
</evidence>
<dbReference type="Pfam" id="PF24800">
    <property type="entry name" value="DUF7702"/>
    <property type="match status" value="1"/>
</dbReference>
<gene>
    <name evidence="3" type="ORF">GTA08_BOTSDO06402</name>
</gene>
<evidence type="ECO:0000313" key="3">
    <source>
        <dbReference type="EMBL" id="KAF4305076.1"/>
    </source>
</evidence>
<dbReference type="PANTHER" id="PTHR42109:SF2">
    <property type="entry name" value="INTEGRAL MEMBRANE PROTEIN"/>
    <property type="match status" value="1"/>
</dbReference>
<feature type="transmembrane region" description="Helical" evidence="1">
    <location>
        <begin position="150"/>
        <end position="171"/>
    </location>
</feature>
<name>A0A8H4IPK0_9PEZI</name>
<feature type="transmembrane region" description="Helical" evidence="1">
    <location>
        <begin position="6"/>
        <end position="29"/>
    </location>
</feature>